<gene>
    <name evidence="1" type="ORF">H7H73_05445</name>
</gene>
<name>A0A9X2YA77_9MYCO</name>
<organism evidence="1 2">
    <name type="scientific">Mycolicibacterium rufum</name>
    <dbReference type="NCBI Taxonomy" id="318424"/>
    <lineage>
        <taxon>Bacteria</taxon>
        <taxon>Bacillati</taxon>
        <taxon>Actinomycetota</taxon>
        <taxon>Actinomycetes</taxon>
        <taxon>Mycobacteriales</taxon>
        <taxon>Mycobacteriaceae</taxon>
        <taxon>Mycolicibacterium</taxon>
    </lineage>
</organism>
<protein>
    <submittedName>
        <fullName evidence="1">Uncharacterized protein</fullName>
    </submittedName>
</protein>
<evidence type="ECO:0000313" key="2">
    <source>
        <dbReference type="Proteomes" id="UP001140272"/>
    </source>
</evidence>
<proteinExistence type="predicted"/>
<reference evidence="1" key="2">
    <citation type="journal article" date="2022" name="BMC Genomics">
        <title>Comparative genome analysis of mycobacteria focusing on tRNA and non-coding RNA.</title>
        <authorList>
            <person name="Behra P.R.K."/>
            <person name="Pettersson B.M.F."/>
            <person name="Ramesh M."/>
            <person name="Das S."/>
            <person name="Dasgupta S."/>
            <person name="Kirsebom L.A."/>
        </authorList>
    </citation>
    <scope>NUCLEOTIDE SEQUENCE</scope>
    <source>
        <strain evidence="1">DSM 45406</strain>
    </source>
</reference>
<accession>A0A9X2YA77</accession>
<evidence type="ECO:0000313" key="1">
    <source>
        <dbReference type="EMBL" id="MCV7070023.1"/>
    </source>
</evidence>
<comment type="caution">
    <text evidence="1">The sequence shown here is derived from an EMBL/GenBank/DDBJ whole genome shotgun (WGS) entry which is preliminary data.</text>
</comment>
<dbReference type="Proteomes" id="UP001140272">
    <property type="component" value="Unassembled WGS sequence"/>
</dbReference>
<reference evidence="1" key="1">
    <citation type="submission" date="2020-07" db="EMBL/GenBank/DDBJ databases">
        <authorList>
            <person name="Pettersson B.M.F."/>
            <person name="Behra P.R.K."/>
            <person name="Ramesh M."/>
            <person name="Das S."/>
            <person name="Dasgupta S."/>
            <person name="Kirsebom L.A."/>
        </authorList>
    </citation>
    <scope>NUCLEOTIDE SEQUENCE</scope>
    <source>
        <strain evidence="1">DSM 45406</strain>
    </source>
</reference>
<dbReference type="EMBL" id="JACKRN010000203">
    <property type="protein sequence ID" value="MCV7070023.1"/>
    <property type="molecule type" value="Genomic_DNA"/>
</dbReference>
<dbReference type="AlphaFoldDB" id="A0A9X2YA77"/>
<sequence length="67" mass="7238">MQTLLGVEHELSESVGGLGGFGARADVDEVELVSQSRGTVVYWPLASLLSNVVKMTLPRRAARDRVI</sequence>